<evidence type="ECO:0000313" key="17">
    <source>
        <dbReference type="EMBL" id="GAQ77566.1"/>
    </source>
</evidence>
<feature type="binding site" evidence="13">
    <location>
        <begin position="196"/>
        <end position="197"/>
    </location>
    <ligand>
        <name>substrate</name>
    </ligand>
</feature>
<accession>A0A0U9HHZ1</accession>
<keyword evidence="7" id="KW-0060">Ascorbate biosynthesis</keyword>
<evidence type="ECO:0000256" key="2">
    <source>
        <dbReference type="ARBA" id="ARBA00005167"/>
    </source>
</evidence>
<proteinExistence type="inferred from homology"/>
<feature type="binding site" evidence="14">
    <location>
        <position position="248"/>
    </location>
    <ligand>
        <name>Fe cation</name>
        <dbReference type="ChEBI" id="CHEBI:24875"/>
        <label>1</label>
    </ligand>
</feature>
<evidence type="ECO:0000256" key="16">
    <source>
        <dbReference type="SAM" id="MobiDB-lite"/>
    </source>
</evidence>
<feature type="binding site" evidence="13">
    <location>
        <position position="179"/>
    </location>
    <ligand>
        <name>substrate</name>
    </ligand>
</feature>
<feature type="binding site" evidence="13">
    <location>
        <position position="80"/>
    </location>
    <ligand>
        <name>substrate</name>
    </ligand>
</feature>
<comment type="cofactor">
    <cofactor evidence="14 15">
        <name>Fe cation</name>
        <dbReference type="ChEBI" id="CHEBI:24875"/>
    </cofactor>
    <text evidence="14 15">Binds 2 iron ions per subunit.</text>
</comment>
<dbReference type="GO" id="GO:0019853">
    <property type="term" value="P:L-ascorbic acid biosynthetic process"/>
    <property type="evidence" value="ECO:0007669"/>
    <property type="project" value="UniProtKB-KW"/>
</dbReference>
<feature type="binding site" evidence="14">
    <location>
        <position position="175"/>
    </location>
    <ligand>
        <name>Fe cation</name>
        <dbReference type="ChEBI" id="CHEBI:24875"/>
        <label>1</label>
    </ligand>
</feature>
<feature type="binding site" evidence="14">
    <location>
        <position position="150"/>
    </location>
    <ligand>
        <name>Fe cation</name>
        <dbReference type="ChEBI" id="CHEBI:24875"/>
        <label>1</label>
    </ligand>
</feature>
<comment type="similarity">
    <text evidence="3 15">Belongs to the myo-inositol oxygenase family.</text>
</comment>
<dbReference type="SUPFAM" id="SSF109604">
    <property type="entry name" value="HD-domain/PDEase-like"/>
    <property type="match status" value="1"/>
</dbReference>
<evidence type="ECO:0000256" key="6">
    <source>
        <dbReference type="ARBA" id="ARBA00022490"/>
    </source>
</evidence>
<feature type="binding site" evidence="14">
    <location>
        <position position="274"/>
    </location>
    <ligand>
        <name>Fe cation</name>
        <dbReference type="ChEBI" id="CHEBI:24875"/>
        <label>1</label>
    </ligand>
</feature>
<dbReference type="Pfam" id="PF05153">
    <property type="entry name" value="MIOX"/>
    <property type="match status" value="1"/>
</dbReference>
<dbReference type="PANTHER" id="PTHR12588:SF0">
    <property type="entry name" value="INOSITOL OXYGENASE"/>
    <property type="match status" value="1"/>
</dbReference>
<comment type="pathway">
    <text evidence="2 15">Polyol metabolism; myo-inositol degradation into D-glucuronate; D-glucuronate from myo-inositol: step 1/1.</text>
</comment>
<evidence type="ECO:0000256" key="9">
    <source>
        <dbReference type="ARBA" id="ARBA00023002"/>
    </source>
</evidence>
<dbReference type="STRING" id="105231.A0A0U9HHZ1"/>
<evidence type="ECO:0000256" key="7">
    <source>
        <dbReference type="ARBA" id="ARBA00022644"/>
    </source>
</evidence>
<feature type="binding site" evidence="14">
    <location>
        <position position="307"/>
    </location>
    <ligand>
        <name>Fe cation</name>
        <dbReference type="ChEBI" id="CHEBI:24875"/>
        <label>1</label>
    </ligand>
</feature>
<organism evidence="17 18">
    <name type="scientific">Klebsormidium nitens</name>
    <name type="common">Green alga</name>
    <name type="synonym">Ulothrix nitens</name>
    <dbReference type="NCBI Taxonomy" id="105231"/>
    <lineage>
        <taxon>Eukaryota</taxon>
        <taxon>Viridiplantae</taxon>
        <taxon>Streptophyta</taxon>
        <taxon>Klebsormidiophyceae</taxon>
        <taxon>Klebsormidiales</taxon>
        <taxon>Klebsormidiaceae</taxon>
        <taxon>Klebsormidium</taxon>
    </lineage>
</organism>
<evidence type="ECO:0000256" key="5">
    <source>
        <dbReference type="ARBA" id="ARBA00019269"/>
    </source>
</evidence>
<evidence type="ECO:0000256" key="12">
    <source>
        <dbReference type="ARBA" id="ARBA00048271"/>
    </source>
</evidence>
<dbReference type="OrthoDB" id="5151075at2759"/>
<dbReference type="SMR" id="A0A0U9HHZ1"/>
<dbReference type="InterPro" id="IPR007828">
    <property type="entry name" value="Inositol_oxygenase"/>
</dbReference>
<feature type="binding site" evidence="14">
    <location>
        <position position="176"/>
    </location>
    <ligand>
        <name>Fe cation</name>
        <dbReference type="ChEBI" id="CHEBI:24875"/>
        <label>1</label>
    </ligand>
</feature>
<dbReference type="OMA" id="HTSGAYM"/>
<evidence type="ECO:0000256" key="15">
    <source>
        <dbReference type="RuleBase" id="RU367039"/>
    </source>
</evidence>
<keyword evidence="18" id="KW-1185">Reference proteome</keyword>
<dbReference type="GO" id="GO:0050113">
    <property type="term" value="F:inositol oxygenase activity"/>
    <property type="evidence" value="ECO:0000318"/>
    <property type="project" value="GO_Central"/>
</dbReference>
<evidence type="ECO:0000256" key="11">
    <source>
        <dbReference type="ARBA" id="ARBA00029668"/>
    </source>
</evidence>
<feature type="binding site" evidence="13">
    <location>
        <begin position="274"/>
        <end position="275"/>
    </location>
    <ligand>
        <name>substrate</name>
    </ligand>
</feature>
<protein>
    <recommendedName>
        <fullName evidence="5 15">Inositol oxygenase</fullName>
        <ecNumber evidence="4 15">1.13.99.1</ecNumber>
    </recommendedName>
    <alternativeName>
        <fullName evidence="11 15">Myo-inositol oxygenase</fullName>
    </alternativeName>
</protein>
<feature type="region of interest" description="Disordered" evidence="16">
    <location>
        <begin position="9"/>
        <end position="33"/>
    </location>
</feature>
<keyword evidence="8 14" id="KW-0479">Metal-binding</keyword>
<dbReference type="PANTHER" id="PTHR12588">
    <property type="entry name" value="MYOINOSITOL OXYGENASE"/>
    <property type="match status" value="1"/>
</dbReference>
<keyword evidence="9 15" id="KW-0560">Oxidoreductase</keyword>
<dbReference type="GO" id="GO:0005737">
    <property type="term" value="C:cytoplasm"/>
    <property type="evidence" value="ECO:0007669"/>
    <property type="project" value="UniProtKB-SubCell"/>
</dbReference>
<dbReference type="Proteomes" id="UP000054558">
    <property type="component" value="Unassembled WGS sequence"/>
</dbReference>
<evidence type="ECO:0000256" key="8">
    <source>
        <dbReference type="ARBA" id="ARBA00022723"/>
    </source>
</evidence>
<gene>
    <name evidence="17" type="ORF">KFL_000010150</name>
</gene>
<comment type="subcellular location">
    <subcellularLocation>
        <location evidence="1 15">Cytoplasm</location>
    </subcellularLocation>
</comment>
<name>A0A0U9HHZ1_KLENI</name>
<comment type="catalytic activity">
    <reaction evidence="12 15">
        <text>myo-inositol + O2 = D-glucuronate + H2O + H(+)</text>
        <dbReference type="Rhea" id="RHEA:23696"/>
        <dbReference type="ChEBI" id="CHEBI:15377"/>
        <dbReference type="ChEBI" id="CHEBI:15378"/>
        <dbReference type="ChEBI" id="CHEBI:15379"/>
        <dbReference type="ChEBI" id="CHEBI:17268"/>
        <dbReference type="ChEBI" id="CHEBI:58720"/>
        <dbReference type="EC" id="1.13.99.1"/>
    </reaction>
</comment>
<evidence type="ECO:0000256" key="10">
    <source>
        <dbReference type="ARBA" id="ARBA00023004"/>
    </source>
</evidence>
<evidence type="ECO:0000256" key="4">
    <source>
        <dbReference type="ARBA" id="ARBA00011919"/>
    </source>
</evidence>
<sequence length="339" mass="39093">MSVGVLVPMLEVPPSPSTPGGSTSCADELRRSPRPSLAELKEIERLQEEAARCSLAQLAEPVLANALLKFDTNAFGQSFRDYNAHNVRYNTVMETYRLNHVNQTYDFVLRQEEKYTKLQNGSMTVWDACELLNGMVDESDPDLDEPQIEHLLQTAEAIRREFPDDEWFHLVGLIHDLGKILSHPRYGNEPQWAVVGDTFPVGCKHAPCIVHSHFFADNPDSQDERMSSEAGLYEPGCGLDKVHMSWGHDEYMYQVMKLNGCTLPPQAFFIIRYHSFYALHRENAYQHLLNDHDREMLTWLKRFNKFDLYSKSKTRVDVAELKPYYMGLINKYFPAVLKW</sequence>
<dbReference type="UniPathway" id="UPA00111">
    <property type="reaction ID" value="UER00527"/>
</dbReference>
<dbReference type="EC" id="1.13.99.1" evidence="4 15"/>
<keyword evidence="6 15" id="KW-0963">Cytoplasm</keyword>
<dbReference type="Gene3D" id="1.10.3210.10">
    <property type="entry name" value="Hypothetical protein af1432"/>
    <property type="match status" value="1"/>
</dbReference>
<evidence type="ECO:0000256" key="14">
    <source>
        <dbReference type="PIRSR" id="PIRSR607828-2"/>
    </source>
</evidence>
<dbReference type="AlphaFoldDB" id="A0A0U9HHZ1"/>
<reference evidence="17 18" key="1">
    <citation type="journal article" date="2014" name="Nat. Commun.">
        <title>Klebsormidium flaccidum genome reveals primary factors for plant terrestrial adaptation.</title>
        <authorList>
            <person name="Hori K."/>
            <person name="Maruyama F."/>
            <person name="Fujisawa T."/>
            <person name="Togashi T."/>
            <person name="Yamamoto N."/>
            <person name="Seo M."/>
            <person name="Sato S."/>
            <person name="Yamada T."/>
            <person name="Mori H."/>
            <person name="Tajima N."/>
            <person name="Moriyama T."/>
            <person name="Ikeuchi M."/>
            <person name="Watanabe M."/>
            <person name="Wada H."/>
            <person name="Kobayashi K."/>
            <person name="Saito M."/>
            <person name="Masuda T."/>
            <person name="Sasaki-Sekimoto Y."/>
            <person name="Mashiguchi K."/>
            <person name="Awai K."/>
            <person name="Shimojima M."/>
            <person name="Masuda S."/>
            <person name="Iwai M."/>
            <person name="Nobusawa T."/>
            <person name="Narise T."/>
            <person name="Kondo S."/>
            <person name="Saito H."/>
            <person name="Sato R."/>
            <person name="Murakawa M."/>
            <person name="Ihara Y."/>
            <person name="Oshima-Yamada Y."/>
            <person name="Ohtaka K."/>
            <person name="Satoh M."/>
            <person name="Sonobe K."/>
            <person name="Ishii M."/>
            <person name="Ohtani R."/>
            <person name="Kanamori-Sato M."/>
            <person name="Honoki R."/>
            <person name="Miyazaki D."/>
            <person name="Mochizuki H."/>
            <person name="Umetsu J."/>
            <person name="Higashi K."/>
            <person name="Shibata D."/>
            <person name="Kamiya Y."/>
            <person name="Sato N."/>
            <person name="Nakamura Y."/>
            <person name="Tabata S."/>
            <person name="Ida S."/>
            <person name="Kurokawa K."/>
            <person name="Ohta H."/>
        </authorList>
    </citation>
    <scope>NUCLEOTIDE SEQUENCE [LARGE SCALE GENOMIC DNA]</scope>
    <source>
        <strain evidence="17 18">NIES-2285</strain>
    </source>
</reference>
<evidence type="ECO:0000256" key="13">
    <source>
        <dbReference type="PIRSR" id="PIRSR607828-1"/>
    </source>
</evidence>
<keyword evidence="10 14" id="KW-0408">Iron</keyword>
<feature type="binding site" evidence="13">
    <location>
        <begin position="137"/>
        <end position="139"/>
    </location>
    <ligand>
        <name>substrate</name>
    </ligand>
</feature>
<dbReference type="GO" id="GO:0005506">
    <property type="term" value="F:iron ion binding"/>
    <property type="evidence" value="ECO:0007669"/>
    <property type="project" value="InterPro"/>
</dbReference>
<evidence type="ECO:0000313" key="18">
    <source>
        <dbReference type="Proteomes" id="UP000054558"/>
    </source>
</evidence>
<dbReference type="EMBL" id="DF236950">
    <property type="protein sequence ID" value="GAQ77566.1"/>
    <property type="molecule type" value="Genomic_DNA"/>
</dbReference>
<evidence type="ECO:0000256" key="3">
    <source>
        <dbReference type="ARBA" id="ARBA00005286"/>
    </source>
</evidence>
<evidence type="ECO:0000256" key="1">
    <source>
        <dbReference type="ARBA" id="ARBA00004496"/>
    </source>
</evidence>
<dbReference type="GO" id="GO:0019310">
    <property type="term" value="P:inositol catabolic process"/>
    <property type="evidence" value="ECO:0000318"/>
    <property type="project" value="GO_Central"/>
</dbReference>